<dbReference type="PROSITE" id="PS01292">
    <property type="entry name" value="UPF0036"/>
    <property type="match status" value="1"/>
</dbReference>
<feature type="binding site" evidence="12">
    <location>
        <position position="160"/>
    </location>
    <ligand>
        <name>Zn(2+)</name>
        <dbReference type="ChEBI" id="CHEBI:29105"/>
        <label>1</label>
        <note>catalytic</note>
    </ligand>
</feature>
<keyword evidence="5 9" id="KW-0378">Hydrolase</keyword>
<feature type="binding site" evidence="12">
    <location>
        <position position="70"/>
    </location>
    <ligand>
        <name>Zn(2+)</name>
        <dbReference type="ChEBI" id="CHEBI:29105"/>
        <label>1</label>
        <note>catalytic</note>
    </ligand>
</feature>
<dbReference type="AlphaFoldDB" id="A0AA41R229"/>
<proteinExistence type="inferred from homology"/>
<organism evidence="14 15">
    <name type="scientific">Desulfatitalea alkaliphila</name>
    <dbReference type="NCBI Taxonomy" id="2929485"/>
    <lineage>
        <taxon>Bacteria</taxon>
        <taxon>Pseudomonadati</taxon>
        <taxon>Thermodesulfobacteriota</taxon>
        <taxon>Desulfobacteria</taxon>
        <taxon>Desulfobacterales</taxon>
        <taxon>Desulfosarcinaceae</taxon>
        <taxon>Desulfatitalea</taxon>
    </lineage>
</organism>
<dbReference type="InterPro" id="IPR011108">
    <property type="entry name" value="RMMBL"/>
</dbReference>
<dbReference type="RefSeq" id="WP_246903389.1">
    <property type="nucleotide sequence ID" value="NZ_JALJRB010000003.1"/>
</dbReference>
<feature type="binding site" evidence="12">
    <location>
        <position position="72"/>
    </location>
    <ligand>
        <name>Zn(2+)</name>
        <dbReference type="ChEBI" id="CHEBI:29105"/>
        <label>1</label>
        <note>catalytic</note>
    </ligand>
</feature>
<feature type="binding site" evidence="12">
    <location>
        <position position="45"/>
    </location>
    <ligand>
        <name>Ca(2+)</name>
        <dbReference type="ChEBI" id="CHEBI:29108"/>
    </ligand>
</feature>
<dbReference type="InterPro" id="IPR001587">
    <property type="entry name" value="RNase_J_CS"/>
</dbReference>
<dbReference type="InterPro" id="IPR001279">
    <property type="entry name" value="Metallo-B-lactamas"/>
</dbReference>
<comment type="function">
    <text evidence="9">An RNase that has 5'-3' exonuclease and possibly endonuclease activity. Involved in maturation of rRNA and in some organisms also mRNA maturation and/or decay.</text>
</comment>
<dbReference type="NCBIfam" id="TIGR00649">
    <property type="entry name" value="MG423"/>
    <property type="match status" value="1"/>
</dbReference>
<feature type="binding site" evidence="12">
    <location>
        <position position="138"/>
    </location>
    <ligand>
        <name>Zn(2+)</name>
        <dbReference type="ChEBI" id="CHEBI:29105"/>
        <label>1</label>
        <note>catalytic</note>
    </ligand>
</feature>
<evidence type="ECO:0000256" key="9">
    <source>
        <dbReference type="HAMAP-Rule" id="MF_01491"/>
    </source>
</evidence>
<evidence type="ECO:0000256" key="2">
    <source>
        <dbReference type="ARBA" id="ARBA00022722"/>
    </source>
</evidence>
<dbReference type="Gene3D" id="3.40.50.10710">
    <property type="entry name" value="Metallo-hydrolase/oxidoreductase"/>
    <property type="match status" value="1"/>
</dbReference>
<feature type="binding site" evidence="12">
    <location>
        <position position="74"/>
    </location>
    <ligand>
        <name>Zn(2+)</name>
        <dbReference type="ChEBI" id="CHEBI:29105"/>
        <label>1</label>
        <note>catalytic</note>
    </ligand>
</feature>
<dbReference type="InterPro" id="IPR041636">
    <property type="entry name" value="RNase_J_C"/>
</dbReference>
<comment type="cofactor">
    <cofactor evidence="12">
        <name>Zn(2+)</name>
        <dbReference type="ChEBI" id="CHEBI:29105"/>
    </cofactor>
    <text evidence="12">Binds 2 Zn(2+) ions per subunit. It is not clear if Zn(2+) or Mg(2+) is physiologically important.</text>
</comment>
<feature type="active site" description="Proton donor" evidence="10">
    <location>
        <position position="192"/>
    </location>
</feature>
<feature type="binding site" evidence="12">
    <location>
        <position position="386"/>
    </location>
    <ligand>
        <name>Zn(2+)</name>
        <dbReference type="ChEBI" id="CHEBI:29105"/>
        <label>1</label>
        <note>catalytic</note>
    </ligand>
</feature>
<dbReference type="GO" id="GO:0003723">
    <property type="term" value="F:RNA binding"/>
    <property type="evidence" value="ECO:0007669"/>
    <property type="project" value="UniProtKB-UniRule"/>
</dbReference>
<dbReference type="Pfam" id="PF17770">
    <property type="entry name" value="RNase_J_C"/>
    <property type="match status" value="1"/>
</dbReference>
<comment type="subcellular location">
    <subcellularLocation>
        <location evidence="9">Cytoplasm</location>
    </subcellularLocation>
</comment>
<evidence type="ECO:0000313" key="15">
    <source>
        <dbReference type="Proteomes" id="UP001165427"/>
    </source>
</evidence>
<keyword evidence="6 12" id="KW-0862">Zinc</keyword>
<evidence type="ECO:0000313" key="14">
    <source>
        <dbReference type="EMBL" id="MCJ8499840.1"/>
    </source>
</evidence>
<dbReference type="Pfam" id="PF07521">
    <property type="entry name" value="RMMBL"/>
    <property type="match status" value="1"/>
</dbReference>
<dbReference type="GO" id="GO:0008270">
    <property type="term" value="F:zinc ion binding"/>
    <property type="evidence" value="ECO:0007669"/>
    <property type="project" value="InterPro"/>
</dbReference>
<dbReference type="EMBL" id="JALJRB010000003">
    <property type="protein sequence ID" value="MCJ8499840.1"/>
    <property type="molecule type" value="Genomic_DNA"/>
</dbReference>
<comment type="subunit">
    <text evidence="9">Homodimer, may be a subunit of the RNA degradosome.</text>
</comment>
<evidence type="ECO:0000259" key="13">
    <source>
        <dbReference type="SMART" id="SM00849"/>
    </source>
</evidence>
<dbReference type="Gene3D" id="3.60.15.10">
    <property type="entry name" value="Ribonuclease Z/Hydroxyacylglutathione hydrolase-like"/>
    <property type="match status" value="1"/>
</dbReference>
<dbReference type="SUPFAM" id="SSF56281">
    <property type="entry name" value="Metallo-hydrolase/oxidoreductase"/>
    <property type="match status" value="1"/>
</dbReference>
<name>A0AA41R229_9BACT</name>
<evidence type="ECO:0000256" key="3">
    <source>
        <dbReference type="ARBA" id="ARBA00022723"/>
    </source>
</evidence>
<dbReference type="EC" id="3.1.-.-" evidence="9"/>
<feature type="binding site" evidence="12">
    <location>
        <position position="439"/>
    </location>
    <ligand>
        <name>Ca(2+)</name>
        <dbReference type="ChEBI" id="CHEBI:29108"/>
    </ligand>
</feature>
<evidence type="ECO:0000256" key="5">
    <source>
        <dbReference type="ARBA" id="ARBA00022801"/>
    </source>
</evidence>
<keyword evidence="8 9" id="KW-0694">RNA-binding</keyword>
<dbReference type="PANTHER" id="PTHR43694">
    <property type="entry name" value="RIBONUCLEASE J"/>
    <property type="match status" value="1"/>
</dbReference>
<dbReference type="InterPro" id="IPR030854">
    <property type="entry name" value="RNase_J_bac"/>
</dbReference>
<comment type="similarity">
    <text evidence="9">Belongs to the metallo-beta-lactamase superfamily. RNA-metabolizing metallo-beta-lactamase-like family. Bacterial RNase J subfamily.</text>
</comment>
<dbReference type="GO" id="GO:0006364">
    <property type="term" value="P:rRNA processing"/>
    <property type="evidence" value="ECO:0007669"/>
    <property type="project" value="UniProtKB-UniRule"/>
</dbReference>
<dbReference type="InterPro" id="IPR055132">
    <property type="entry name" value="RNase_J_b_CASP"/>
</dbReference>
<keyword evidence="15" id="KW-1185">Reference proteome</keyword>
<accession>A0AA41R229</accession>
<dbReference type="GO" id="GO:0004534">
    <property type="term" value="F:5'-3' RNA exonuclease activity"/>
    <property type="evidence" value="ECO:0007669"/>
    <property type="project" value="UniProtKB-UniRule"/>
</dbReference>
<gene>
    <name evidence="9" type="primary">rnj</name>
    <name evidence="14" type="ORF">MRX98_04580</name>
</gene>
<keyword evidence="3 12" id="KW-0479">Metal-binding</keyword>
<protein>
    <recommendedName>
        <fullName evidence="9">Ribonuclease J</fullName>
        <shortName evidence="9">RNase J</shortName>
        <ecNumber evidence="9">3.1.-.-</ecNumber>
    </recommendedName>
</protein>
<dbReference type="PANTHER" id="PTHR43694:SF1">
    <property type="entry name" value="RIBONUCLEASE J"/>
    <property type="match status" value="1"/>
</dbReference>
<dbReference type="HAMAP" id="MF_01491">
    <property type="entry name" value="RNase_J_bact"/>
    <property type="match status" value="1"/>
</dbReference>
<keyword evidence="4 9" id="KW-0255">Endonuclease</keyword>
<feature type="active site" description="Proton acceptor" evidence="10">
    <location>
        <position position="364"/>
    </location>
</feature>
<evidence type="ECO:0000256" key="10">
    <source>
        <dbReference type="PIRSR" id="PIRSR004803-1"/>
    </source>
</evidence>
<comment type="caution">
    <text evidence="14">The sequence shown here is derived from an EMBL/GenBank/DDBJ whole genome shotgun (WGS) entry which is preliminary data.</text>
</comment>
<comment type="cofactor">
    <cofactor evidence="12">
        <name>Ca(2+)</name>
        <dbReference type="ChEBI" id="CHEBI:29108"/>
    </cofactor>
    <text evidence="12">Binds 1 Ca(2+) cation per subunit. Seen in 1 crystal structure, it is not clear if it is physiologically important.</text>
</comment>
<feature type="domain" description="Metallo-beta-lactamase" evidence="13">
    <location>
        <begin position="17"/>
        <end position="212"/>
    </location>
</feature>
<feature type="binding site" evidence="12">
    <location>
        <position position="75"/>
    </location>
    <ligand>
        <name>Zn(2+)</name>
        <dbReference type="ChEBI" id="CHEBI:29105"/>
        <label>1</label>
        <note>catalytic</note>
    </ligand>
</feature>
<dbReference type="InterPro" id="IPR036866">
    <property type="entry name" value="RibonucZ/Hydroxyglut_hydro"/>
</dbReference>
<dbReference type="SMART" id="SM00849">
    <property type="entry name" value="Lactamase_B"/>
    <property type="match status" value="1"/>
</dbReference>
<evidence type="ECO:0000256" key="11">
    <source>
        <dbReference type="PIRSR" id="PIRSR004803-2"/>
    </source>
</evidence>
<evidence type="ECO:0000256" key="8">
    <source>
        <dbReference type="ARBA" id="ARBA00022884"/>
    </source>
</evidence>
<evidence type="ECO:0000256" key="6">
    <source>
        <dbReference type="ARBA" id="ARBA00022833"/>
    </source>
</evidence>
<sequence length="556" mass="60916">MNKRLKIIPIGGLGEIGKNMTVLEYGRNMIIVDCGIKFPENDMYGIDLVLPDFDYIVKNKDKLRGIVLTHGHMDHIGGLPYLLKEVMAPVYGTDLTLGMVRRQLDEAGLGKKATLQKIDDKETIHIGPFQVSPFAVAHSIPASVGLVIDTPVGAVVHTGDYKLDETPAGGRTTDLKRLRELTPKGVLALLADSTNADRPGRTPTEQLVTSALDILFAEARGGRIIIATFSSVLARFQEIVHLAAKHHRKLALTGRSLIQNVELARELGHLKIPEGMLVDIKAKVPEGDLVILSTGSQGEPKSALNRMAKGEHRDVHVHAGDTIIMSGGAIEGNEEHVGRMLNHLFGRGANVIYGAMATVHVSGHGSREDMRIMMDAVRPRFLIPVHGETRHLHLHSRLAGISGLASKSVFILENGATWVSDGQTAWLEEPVGIKDVWVDGSLVGEIGDRVVQDRERLSQNGFVLCYVPIDKQRKLAGEVRLFSQGFLQMDTSGTLMEEAKRNLKRALKKNGCHPRENVRKTLQDFFYNETQSRPVILPHIVTVLAAPALATPRQSS</sequence>
<dbReference type="InterPro" id="IPR004613">
    <property type="entry name" value="RNase_J"/>
</dbReference>
<keyword evidence="2 9" id="KW-0540">Nuclease</keyword>
<evidence type="ECO:0000256" key="4">
    <source>
        <dbReference type="ARBA" id="ARBA00022759"/>
    </source>
</evidence>
<keyword evidence="12" id="KW-0106">Calcium</keyword>
<feature type="binding site" evidence="9 11">
    <location>
        <begin position="360"/>
        <end position="364"/>
    </location>
    <ligand>
        <name>substrate</name>
    </ligand>
</feature>
<keyword evidence="1 9" id="KW-0963">Cytoplasm</keyword>
<dbReference type="InterPro" id="IPR042173">
    <property type="entry name" value="RNase_J_2"/>
</dbReference>
<keyword evidence="9" id="KW-0698">rRNA processing</keyword>
<dbReference type="Gene3D" id="3.10.20.580">
    <property type="match status" value="1"/>
</dbReference>
<keyword evidence="7 9" id="KW-0269">Exonuclease</keyword>
<dbReference type="GO" id="GO:0004521">
    <property type="term" value="F:RNA endonuclease activity"/>
    <property type="evidence" value="ECO:0007669"/>
    <property type="project" value="UniProtKB-UniRule"/>
</dbReference>
<feature type="binding site" evidence="12">
    <location>
        <position position="47"/>
    </location>
    <ligand>
        <name>Ca(2+)</name>
        <dbReference type="ChEBI" id="CHEBI:29108"/>
    </ligand>
</feature>
<reference evidence="14" key="1">
    <citation type="submission" date="2022-04" db="EMBL/GenBank/DDBJ databases">
        <title>Desulfatitalea alkaliphila sp. nov., a novel anaerobic sulfate-reducing bacterium isolated from terrestrial mud volcano, Taman Peninsula, Russia.</title>
        <authorList>
            <person name="Khomyakova M.A."/>
            <person name="Merkel A.Y."/>
            <person name="Slobodkin A.I."/>
        </authorList>
    </citation>
    <scope>NUCLEOTIDE SEQUENCE</scope>
    <source>
        <strain evidence="14">M08but</strain>
    </source>
</reference>
<dbReference type="CDD" id="cd07714">
    <property type="entry name" value="RNaseJ_MBL-fold"/>
    <property type="match status" value="1"/>
</dbReference>
<dbReference type="GO" id="GO:0005737">
    <property type="term" value="C:cytoplasm"/>
    <property type="evidence" value="ECO:0007669"/>
    <property type="project" value="UniProtKB-SubCell"/>
</dbReference>
<evidence type="ECO:0000256" key="12">
    <source>
        <dbReference type="PIRSR" id="PIRSR004803-3"/>
    </source>
</evidence>
<dbReference type="Pfam" id="PF22505">
    <property type="entry name" value="RNase_J_b_CASP"/>
    <property type="match status" value="1"/>
</dbReference>
<dbReference type="PIRSF" id="PIRSF004803">
    <property type="entry name" value="RnjA"/>
    <property type="match status" value="1"/>
</dbReference>
<dbReference type="Proteomes" id="UP001165427">
    <property type="component" value="Unassembled WGS sequence"/>
</dbReference>
<evidence type="ECO:0000256" key="1">
    <source>
        <dbReference type="ARBA" id="ARBA00022490"/>
    </source>
</evidence>
<dbReference type="Pfam" id="PF00753">
    <property type="entry name" value="Lactamase_B"/>
    <property type="match status" value="1"/>
</dbReference>
<evidence type="ECO:0000256" key="7">
    <source>
        <dbReference type="ARBA" id="ARBA00022839"/>
    </source>
</evidence>